<dbReference type="EMBL" id="BGPR01017142">
    <property type="protein sequence ID" value="GBN75218.1"/>
    <property type="molecule type" value="Genomic_DNA"/>
</dbReference>
<keyword evidence="7" id="KW-0547">Nucleotide-binding</keyword>
<proteinExistence type="inferred from homology"/>
<keyword evidence="6" id="KW-0479">Metal-binding</keyword>
<evidence type="ECO:0000256" key="11">
    <source>
        <dbReference type="ARBA" id="ARBA00023152"/>
    </source>
</evidence>
<evidence type="ECO:0000256" key="1">
    <source>
        <dbReference type="ARBA" id="ARBA00001958"/>
    </source>
</evidence>
<evidence type="ECO:0000256" key="7">
    <source>
        <dbReference type="ARBA" id="ARBA00022741"/>
    </source>
</evidence>
<dbReference type="Proteomes" id="UP000499080">
    <property type="component" value="Unassembled WGS sequence"/>
</dbReference>
<comment type="similarity">
    <text evidence="3">Belongs to the pyruvate kinase family.</text>
</comment>
<evidence type="ECO:0000256" key="8">
    <source>
        <dbReference type="ARBA" id="ARBA00022777"/>
    </source>
</evidence>
<evidence type="ECO:0000256" key="2">
    <source>
        <dbReference type="ARBA" id="ARBA00004997"/>
    </source>
</evidence>
<evidence type="ECO:0000313" key="16">
    <source>
        <dbReference type="Proteomes" id="UP000499080"/>
    </source>
</evidence>
<dbReference type="SUPFAM" id="SSF51621">
    <property type="entry name" value="Phosphoenolpyruvate/pyruvate domain"/>
    <property type="match status" value="1"/>
</dbReference>
<dbReference type="GO" id="GO:0030955">
    <property type="term" value="F:potassium ion binding"/>
    <property type="evidence" value="ECO:0007669"/>
    <property type="project" value="InterPro"/>
</dbReference>
<evidence type="ECO:0000256" key="5">
    <source>
        <dbReference type="ARBA" id="ARBA00022679"/>
    </source>
</evidence>
<evidence type="ECO:0000256" key="4">
    <source>
        <dbReference type="ARBA" id="ARBA00012142"/>
    </source>
</evidence>
<dbReference type="Gene3D" id="3.20.20.60">
    <property type="entry name" value="Phosphoenolpyruvate-binding domains"/>
    <property type="match status" value="1"/>
</dbReference>
<dbReference type="EMBL" id="BGPR01017143">
    <property type="protein sequence ID" value="GBN75227.1"/>
    <property type="molecule type" value="Genomic_DNA"/>
</dbReference>
<dbReference type="InterPro" id="IPR015813">
    <property type="entry name" value="Pyrv/PenolPyrv_kinase-like_dom"/>
</dbReference>
<accession>A0A4Y2RHE3</accession>
<comment type="caution">
    <text evidence="14">The sequence shown here is derived from an EMBL/GenBank/DDBJ whole genome shotgun (WGS) entry which is preliminary data.</text>
</comment>
<keyword evidence="5" id="KW-0808">Transferase</keyword>
<protein>
    <recommendedName>
        <fullName evidence="4">pyruvate kinase</fullName>
        <ecNumber evidence="4">2.7.1.40</ecNumber>
    </recommendedName>
</protein>
<comment type="cofactor">
    <cofactor evidence="1">
        <name>K(+)</name>
        <dbReference type="ChEBI" id="CHEBI:29103"/>
    </cofactor>
</comment>
<dbReference type="AlphaFoldDB" id="A0A4Y2RHE3"/>
<keyword evidence="8 14" id="KW-0418">Kinase</keyword>
<dbReference type="GO" id="GO:0000287">
    <property type="term" value="F:magnesium ion binding"/>
    <property type="evidence" value="ECO:0007669"/>
    <property type="project" value="InterPro"/>
</dbReference>
<evidence type="ECO:0000256" key="12">
    <source>
        <dbReference type="ARBA" id="ARBA00023317"/>
    </source>
</evidence>
<evidence type="ECO:0000256" key="10">
    <source>
        <dbReference type="ARBA" id="ARBA00022842"/>
    </source>
</evidence>
<dbReference type="GO" id="GO:0016301">
    <property type="term" value="F:kinase activity"/>
    <property type="evidence" value="ECO:0007669"/>
    <property type="project" value="UniProtKB-KW"/>
</dbReference>
<dbReference type="Pfam" id="PF00224">
    <property type="entry name" value="PK"/>
    <property type="match status" value="1"/>
</dbReference>
<feature type="non-terminal residue" evidence="14">
    <location>
        <position position="150"/>
    </location>
</feature>
<dbReference type="GO" id="GO:0005524">
    <property type="term" value="F:ATP binding"/>
    <property type="evidence" value="ECO:0007669"/>
    <property type="project" value="UniProtKB-KW"/>
</dbReference>
<keyword evidence="10" id="KW-0460">Magnesium</keyword>
<feature type="domain" description="Pyruvate kinase barrel" evidence="13">
    <location>
        <begin position="66"/>
        <end position="149"/>
    </location>
</feature>
<evidence type="ECO:0000259" key="13">
    <source>
        <dbReference type="Pfam" id="PF00224"/>
    </source>
</evidence>
<dbReference type="EC" id="2.7.1.40" evidence="4"/>
<name>A0A4Y2RHE3_ARAVE</name>
<evidence type="ECO:0000313" key="15">
    <source>
        <dbReference type="EMBL" id="GBN75227.1"/>
    </source>
</evidence>
<keyword evidence="12 14" id="KW-0670">Pyruvate</keyword>
<sequence length="150" mass="16952">MPYIKAVPSIVLVQLAFLKTCQKVNYFLIKMDSQETNVHQFAAAEKHYLMDHYKALDIDSDPVYPRLTGIICTIGPASHEVTTLVEMMKAGMNVVRVNFSHGTYEHHEHTMKNAREAMKKFAEEKGLDSYPVAIALDTKGPEIRTGLIEK</sequence>
<dbReference type="InterPro" id="IPR040442">
    <property type="entry name" value="Pyrv_kinase-like_dom_sf"/>
</dbReference>
<dbReference type="InterPro" id="IPR001697">
    <property type="entry name" value="Pyr_Knase"/>
</dbReference>
<evidence type="ECO:0000256" key="3">
    <source>
        <dbReference type="ARBA" id="ARBA00008663"/>
    </source>
</evidence>
<dbReference type="InterPro" id="IPR015793">
    <property type="entry name" value="Pyrv_Knase_brl"/>
</dbReference>
<evidence type="ECO:0000256" key="6">
    <source>
        <dbReference type="ARBA" id="ARBA00022723"/>
    </source>
</evidence>
<dbReference type="UniPathway" id="UPA00109">
    <property type="reaction ID" value="UER00188"/>
</dbReference>
<gene>
    <name evidence="14" type="primary">PKM_0</name>
    <name evidence="15" type="synonym">PKM_1</name>
    <name evidence="14" type="ORF">AVEN_244114_1</name>
    <name evidence="15" type="ORF">AVEN_54971_1</name>
</gene>
<reference evidence="14 16" key="1">
    <citation type="journal article" date="2019" name="Sci. Rep.">
        <title>Orb-weaving spider Araneus ventricosus genome elucidates the spidroin gene catalogue.</title>
        <authorList>
            <person name="Kono N."/>
            <person name="Nakamura H."/>
            <person name="Ohtoshi R."/>
            <person name="Moran D.A.P."/>
            <person name="Shinohara A."/>
            <person name="Yoshida Y."/>
            <person name="Fujiwara M."/>
            <person name="Mori M."/>
            <person name="Tomita M."/>
            <person name="Arakawa K."/>
        </authorList>
    </citation>
    <scope>NUCLEOTIDE SEQUENCE [LARGE SCALE GENOMIC DNA]</scope>
</reference>
<evidence type="ECO:0000256" key="9">
    <source>
        <dbReference type="ARBA" id="ARBA00022840"/>
    </source>
</evidence>
<keyword evidence="11" id="KW-0324">Glycolysis</keyword>
<dbReference type="OrthoDB" id="6428085at2759"/>
<organism evidence="14 16">
    <name type="scientific">Araneus ventricosus</name>
    <name type="common">Orbweaver spider</name>
    <name type="synonym">Epeira ventricosa</name>
    <dbReference type="NCBI Taxonomy" id="182803"/>
    <lineage>
        <taxon>Eukaryota</taxon>
        <taxon>Metazoa</taxon>
        <taxon>Ecdysozoa</taxon>
        <taxon>Arthropoda</taxon>
        <taxon>Chelicerata</taxon>
        <taxon>Arachnida</taxon>
        <taxon>Araneae</taxon>
        <taxon>Araneomorphae</taxon>
        <taxon>Entelegynae</taxon>
        <taxon>Araneoidea</taxon>
        <taxon>Araneidae</taxon>
        <taxon>Araneus</taxon>
    </lineage>
</organism>
<keyword evidence="16" id="KW-1185">Reference proteome</keyword>
<dbReference type="GO" id="GO:0004743">
    <property type="term" value="F:pyruvate kinase activity"/>
    <property type="evidence" value="ECO:0007669"/>
    <property type="project" value="UniProtKB-EC"/>
</dbReference>
<evidence type="ECO:0000313" key="14">
    <source>
        <dbReference type="EMBL" id="GBN75218.1"/>
    </source>
</evidence>
<dbReference type="PANTHER" id="PTHR11817">
    <property type="entry name" value="PYRUVATE KINASE"/>
    <property type="match status" value="1"/>
</dbReference>
<keyword evidence="9" id="KW-0067">ATP-binding</keyword>
<comment type="pathway">
    <text evidence="2">Carbohydrate degradation; glycolysis; pyruvate from D-glyceraldehyde 3-phosphate: step 5/5.</text>
</comment>